<feature type="compositionally biased region" description="Low complexity" evidence="1">
    <location>
        <begin position="176"/>
        <end position="185"/>
    </location>
</feature>
<dbReference type="Proteomes" id="UP000198341">
    <property type="component" value="Chromosome 14"/>
</dbReference>
<accession>K8F424</accession>
<protein>
    <recommendedName>
        <fullName evidence="2">DOT1 domain-containing protein</fullName>
    </recommendedName>
</protein>
<dbReference type="GO" id="GO:0031151">
    <property type="term" value="F:histone H3K79 methyltransferase activity"/>
    <property type="evidence" value="ECO:0007669"/>
    <property type="project" value="InterPro"/>
</dbReference>
<proteinExistence type="predicted"/>
<evidence type="ECO:0000259" key="2">
    <source>
        <dbReference type="Pfam" id="PF08123"/>
    </source>
</evidence>
<dbReference type="EMBL" id="FO082265">
    <property type="protein sequence ID" value="CCO19555.1"/>
    <property type="molecule type" value="Genomic_DNA"/>
</dbReference>
<evidence type="ECO:0000313" key="4">
    <source>
        <dbReference type="Proteomes" id="UP000198341"/>
    </source>
</evidence>
<dbReference type="KEGG" id="bpg:Bathy14g02630"/>
<name>K8F424_9CHLO</name>
<dbReference type="AlphaFoldDB" id="K8F424"/>
<dbReference type="InterPro" id="IPR029063">
    <property type="entry name" value="SAM-dependent_MTases_sf"/>
</dbReference>
<dbReference type="SUPFAM" id="SSF53335">
    <property type="entry name" value="S-adenosyl-L-methionine-dependent methyltransferases"/>
    <property type="match status" value="1"/>
</dbReference>
<dbReference type="GeneID" id="19011975"/>
<dbReference type="Pfam" id="PF08123">
    <property type="entry name" value="DOT1"/>
    <property type="match status" value="1"/>
</dbReference>
<evidence type="ECO:0000313" key="3">
    <source>
        <dbReference type="EMBL" id="CCO19555.1"/>
    </source>
</evidence>
<dbReference type="eggNOG" id="ENOG502SE9V">
    <property type="taxonomic scope" value="Eukaryota"/>
</dbReference>
<organism evidence="3 4">
    <name type="scientific">Bathycoccus prasinos</name>
    <dbReference type="NCBI Taxonomy" id="41875"/>
    <lineage>
        <taxon>Eukaryota</taxon>
        <taxon>Viridiplantae</taxon>
        <taxon>Chlorophyta</taxon>
        <taxon>Mamiellophyceae</taxon>
        <taxon>Mamiellales</taxon>
        <taxon>Bathycoccaceae</taxon>
        <taxon>Bathycoccus</taxon>
    </lineage>
</organism>
<feature type="region of interest" description="Disordered" evidence="1">
    <location>
        <begin position="159"/>
        <end position="186"/>
    </location>
</feature>
<dbReference type="Gene3D" id="3.40.50.150">
    <property type="entry name" value="Vaccinia Virus protein VP39"/>
    <property type="match status" value="1"/>
</dbReference>
<reference evidence="3 4" key="1">
    <citation type="submission" date="2011-10" db="EMBL/GenBank/DDBJ databases">
        <authorList>
            <person name="Genoscope - CEA"/>
        </authorList>
    </citation>
    <scope>NUCLEOTIDE SEQUENCE [LARGE SCALE GENOMIC DNA]</scope>
    <source>
        <strain evidence="3 4">RCC 1105</strain>
    </source>
</reference>
<gene>
    <name evidence="3" type="ordered locus">Bathy14g02630</name>
</gene>
<dbReference type="InterPro" id="IPR025789">
    <property type="entry name" value="DOT1_dom"/>
</dbReference>
<dbReference type="OrthoDB" id="496516at2759"/>
<sequence>MKGLRKRAHSNLSFEQYTHSIKGFSKRIKRDCDEEPLTLLSNSYIKPFSEFLDAPVTKVIVDPLIKNIYRFVDKKTYLDWGLTSDWRVSGPRNRVSVQHYTKSSYPSLNISEAASSSQSVSSTEIDNSASEGYGEMTEGSIERLFCYLARIDRKDSPASFAVSTPQKNVGRSVAKPSSESPSPESQVNTFIDIGSGYGKVVFHAKLGGRYSHSVGIEYVESRASLAASIRDELLLERNNLLNSSARELLRSCVLVHADATKWKCFNYSHIYMYDRVFNESTLSALAGRLNSSSFKFLVTYRRFEEWCRLGLKNIKLLNSITMRTTGGQNFKAYILCQELPE</sequence>
<dbReference type="RefSeq" id="XP_007509098.1">
    <property type="nucleotide sequence ID" value="XM_007509036.1"/>
</dbReference>
<feature type="domain" description="DOT1" evidence="2">
    <location>
        <begin position="188"/>
        <end position="233"/>
    </location>
</feature>
<keyword evidence="4" id="KW-1185">Reference proteome</keyword>
<evidence type="ECO:0000256" key="1">
    <source>
        <dbReference type="SAM" id="MobiDB-lite"/>
    </source>
</evidence>